<feature type="transmembrane region" description="Helical" evidence="5">
    <location>
        <begin position="7"/>
        <end position="34"/>
    </location>
</feature>
<feature type="transmembrane region" description="Helical" evidence="5">
    <location>
        <begin position="69"/>
        <end position="88"/>
    </location>
</feature>
<evidence type="ECO:0000313" key="7">
    <source>
        <dbReference type="Proteomes" id="UP000069632"/>
    </source>
</evidence>
<dbReference type="InterPro" id="IPR023380">
    <property type="entry name" value="DsbB-like_sf"/>
</dbReference>
<dbReference type="AlphaFoldDB" id="A0A128EG39"/>
<evidence type="ECO:0000256" key="1">
    <source>
        <dbReference type="ARBA" id="ARBA00004141"/>
    </source>
</evidence>
<feature type="transmembrane region" description="Helical" evidence="5">
    <location>
        <begin position="151"/>
        <end position="172"/>
    </location>
</feature>
<gene>
    <name evidence="6" type="ORF">ERS672216_00778</name>
</gene>
<accession>A0A128EG39</accession>
<keyword evidence="2 5" id="KW-0812">Transmembrane</keyword>
<evidence type="ECO:0000313" key="6">
    <source>
        <dbReference type="EMBL" id="CZE47218.1"/>
    </source>
</evidence>
<dbReference type="GO" id="GO:0015035">
    <property type="term" value="F:protein-disulfide reductase activity"/>
    <property type="evidence" value="ECO:0007669"/>
    <property type="project" value="InterPro"/>
</dbReference>
<evidence type="ECO:0000256" key="2">
    <source>
        <dbReference type="ARBA" id="ARBA00022692"/>
    </source>
</evidence>
<dbReference type="Pfam" id="PF02600">
    <property type="entry name" value="DsbB"/>
    <property type="match status" value="1"/>
</dbReference>
<dbReference type="GO" id="GO:0016020">
    <property type="term" value="C:membrane"/>
    <property type="evidence" value="ECO:0007669"/>
    <property type="project" value="UniProtKB-SubCell"/>
</dbReference>
<evidence type="ECO:0000256" key="5">
    <source>
        <dbReference type="SAM" id="Phobius"/>
    </source>
</evidence>
<dbReference type="InterPro" id="IPR003752">
    <property type="entry name" value="DiS_bond_form_DsbB/BdbC"/>
</dbReference>
<dbReference type="EMBL" id="FIZP01000002">
    <property type="protein sequence ID" value="CZE47218.1"/>
    <property type="molecule type" value="Genomic_DNA"/>
</dbReference>
<dbReference type="GO" id="GO:0006457">
    <property type="term" value="P:protein folding"/>
    <property type="evidence" value="ECO:0007669"/>
    <property type="project" value="InterPro"/>
</dbReference>
<comment type="subcellular location">
    <subcellularLocation>
        <location evidence="1">Membrane</location>
        <topology evidence="1">Multi-pass membrane protein</topology>
    </subcellularLocation>
</comment>
<evidence type="ECO:0000256" key="4">
    <source>
        <dbReference type="ARBA" id="ARBA00023136"/>
    </source>
</evidence>
<evidence type="ECO:0000256" key="3">
    <source>
        <dbReference type="ARBA" id="ARBA00022989"/>
    </source>
</evidence>
<dbReference type="RefSeq" id="WP_075540112.1">
    <property type="nucleotide sequence ID" value="NZ_CP053844.1"/>
</dbReference>
<organism evidence="6 7">
    <name type="scientific">Campylobacter geochelonis</name>
    <dbReference type="NCBI Taxonomy" id="1780362"/>
    <lineage>
        <taxon>Bacteria</taxon>
        <taxon>Pseudomonadati</taxon>
        <taxon>Campylobacterota</taxon>
        <taxon>Epsilonproteobacteria</taxon>
        <taxon>Campylobacterales</taxon>
        <taxon>Campylobacteraceae</taxon>
        <taxon>Campylobacter</taxon>
    </lineage>
</organism>
<keyword evidence="7" id="KW-1185">Reference proteome</keyword>
<protein>
    <submittedName>
        <fullName evidence="6">DsbB family disulfide bond formation protein</fullName>
    </submittedName>
</protein>
<feature type="transmembrane region" description="Helical" evidence="5">
    <location>
        <begin position="46"/>
        <end position="64"/>
    </location>
</feature>
<name>A0A128EG39_9BACT</name>
<keyword evidence="4 5" id="KW-0472">Membrane</keyword>
<keyword evidence="3 5" id="KW-1133">Transmembrane helix</keyword>
<dbReference type="Proteomes" id="UP000069632">
    <property type="component" value="Unassembled WGS sequence"/>
</dbReference>
<dbReference type="Gene3D" id="1.20.1550.10">
    <property type="entry name" value="DsbB-like"/>
    <property type="match status" value="1"/>
</dbReference>
<sequence length="503" mass="56345">MQKTKTFYLLLSLAAIGIIALPVGIANIFFGYVFGDSPCTLCWGQRQSMIFIAISVLFILRYGLKFRYIAMLLIITGFGLWESFYHLGSHALEDVGQGFGLAILGLHTQFWAEVVFWAVVMILGIIFFFAPSVNDFVKDMNNEKIRKLTTANIVAFWVFFIVVASNIVQAFVSTGPPPFLGQGDPVRYSWNSKYTVWSTETWGGLWKNQSIMGKRDVNEPDLASKPTKDIQFSSDYKSSPLVIDKVLNLVGKNELNLSLNAPISDMSFQNDKMLITTEKQGFYIANKELSSIGSNLVLDPYFSATIGSLVGANYIDKDTIRLMGDNKTSADVKENPKADSVANFRFFTQGADKFDEVNGRNRLKTSRAKNYYILSMRSDGKYSYAFSVPNNKYKKLILIEQLNKDGEVTAEYTPELALNVSLKDGRALGELYITGSFVKDGLLYAVSKNFNTIIALDPKTREIKDVFGIPKEVKNIRAMALVEDKILISSFENGKNTIYTLSF</sequence>
<dbReference type="OrthoDB" id="9156063at2"/>
<feature type="transmembrane region" description="Helical" evidence="5">
    <location>
        <begin position="108"/>
        <end position="130"/>
    </location>
</feature>
<reference evidence="6 7" key="1">
    <citation type="submission" date="2016-02" db="EMBL/GenBank/DDBJ databases">
        <authorList>
            <consortium name="Pathogen Informatics"/>
        </authorList>
    </citation>
    <scope>NUCLEOTIDE SEQUENCE [LARGE SCALE GENOMIC DNA]</scope>
    <source>
        <strain evidence="6 7">RC20</strain>
    </source>
</reference>
<dbReference type="SUPFAM" id="SSF158442">
    <property type="entry name" value="DsbB-like"/>
    <property type="match status" value="1"/>
</dbReference>
<proteinExistence type="predicted"/>